<sequence length="194" mass="21791">MLVETYETPEVDEQGTVECEAEALELIESLDLEGQRELTRQTEDGEVKRVPYPKVTKEQGVVIQAVCPKETKLNEYSDQAIPLRILQVAAHAKDLFDYLVVWHPENADEKDPYLIGCNGESWSSSRELYLLARWGEELLPWGEMVTKAGALIRGKRLTKLREIVSLAKAAIEATESADPEAAIELSATPSYYDH</sequence>
<reference evidence="1 2" key="1">
    <citation type="submission" date="2019-02" db="EMBL/GenBank/DDBJ databases">
        <title>Deep-cultivation of Planctomycetes and their phenomic and genomic characterization uncovers novel biology.</title>
        <authorList>
            <person name="Wiegand S."/>
            <person name="Jogler M."/>
            <person name="Boedeker C."/>
            <person name="Pinto D."/>
            <person name="Vollmers J."/>
            <person name="Rivas-Marin E."/>
            <person name="Kohn T."/>
            <person name="Peeters S.H."/>
            <person name="Heuer A."/>
            <person name="Rast P."/>
            <person name="Oberbeckmann S."/>
            <person name="Bunk B."/>
            <person name="Jeske O."/>
            <person name="Meyerdierks A."/>
            <person name="Storesund J.E."/>
            <person name="Kallscheuer N."/>
            <person name="Luecker S."/>
            <person name="Lage O.M."/>
            <person name="Pohl T."/>
            <person name="Merkel B.J."/>
            <person name="Hornburger P."/>
            <person name="Mueller R.-W."/>
            <person name="Bruemmer F."/>
            <person name="Labrenz M."/>
            <person name="Spormann A.M."/>
            <person name="Op den Camp H."/>
            <person name="Overmann J."/>
            <person name="Amann R."/>
            <person name="Jetten M.S.M."/>
            <person name="Mascher T."/>
            <person name="Medema M.H."/>
            <person name="Devos D.P."/>
            <person name="Kaster A.-K."/>
            <person name="Ovreas L."/>
            <person name="Rohde M."/>
            <person name="Galperin M.Y."/>
            <person name="Jogler C."/>
        </authorList>
    </citation>
    <scope>NUCLEOTIDE SEQUENCE [LARGE SCALE GENOMIC DNA]</scope>
    <source>
        <strain evidence="1 2">Pan241w</strain>
    </source>
</reference>
<organism evidence="1 2">
    <name type="scientific">Gimesia alba</name>
    <dbReference type="NCBI Taxonomy" id="2527973"/>
    <lineage>
        <taxon>Bacteria</taxon>
        <taxon>Pseudomonadati</taxon>
        <taxon>Planctomycetota</taxon>
        <taxon>Planctomycetia</taxon>
        <taxon>Planctomycetales</taxon>
        <taxon>Planctomycetaceae</taxon>
        <taxon>Gimesia</taxon>
    </lineage>
</organism>
<name>A0A517RB38_9PLAN</name>
<dbReference type="EMBL" id="CP036269">
    <property type="protein sequence ID" value="QDT41091.1"/>
    <property type="molecule type" value="Genomic_DNA"/>
</dbReference>
<protein>
    <submittedName>
        <fullName evidence="1">Uncharacterized protein</fullName>
    </submittedName>
</protein>
<dbReference type="KEGG" id="gaz:Pan241w_11500"/>
<keyword evidence="2" id="KW-1185">Reference proteome</keyword>
<dbReference type="AlphaFoldDB" id="A0A517RB38"/>
<dbReference type="OrthoDB" id="9958802at2"/>
<gene>
    <name evidence="1" type="ORF">Pan241w_11500</name>
</gene>
<dbReference type="RefSeq" id="WP_145212128.1">
    <property type="nucleotide sequence ID" value="NZ_CP036269.1"/>
</dbReference>
<proteinExistence type="predicted"/>
<dbReference type="Proteomes" id="UP000317171">
    <property type="component" value="Chromosome"/>
</dbReference>
<accession>A0A517RB38</accession>
<evidence type="ECO:0000313" key="2">
    <source>
        <dbReference type="Proteomes" id="UP000317171"/>
    </source>
</evidence>
<evidence type="ECO:0000313" key="1">
    <source>
        <dbReference type="EMBL" id="QDT41091.1"/>
    </source>
</evidence>